<feature type="region of interest" description="Disordered" evidence="1">
    <location>
        <begin position="39"/>
        <end position="65"/>
    </location>
</feature>
<dbReference type="Gene3D" id="3.40.1000.10">
    <property type="entry name" value="Mog1/PsbP, alpha/beta/alpha sandwich"/>
    <property type="match status" value="1"/>
</dbReference>
<dbReference type="RefSeq" id="WP_207718024.1">
    <property type="nucleotide sequence ID" value="NZ_JABTAE010000001.1"/>
</dbReference>
<protein>
    <recommendedName>
        <fullName evidence="4">PsbP C-terminal domain-containing protein</fullName>
    </recommendedName>
</protein>
<gene>
    <name evidence="2" type="ORF">CLBCK_23020</name>
</gene>
<dbReference type="EMBL" id="LZZI01000035">
    <property type="protein sequence ID" value="OOM61500.1"/>
    <property type="molecule type" value="Genomic_DNA"/>
</dbReference>
<proteinExistence type="predicted"/>
<evidence type="ECO:0008006" key="4">
    <source>
        <dbReference type="Google" id="ProtNLM"/>
    </source>
</evidence>
<feature type="compositionally biased region" description="Basic and acidic residues" evidence="1">
    <location>
        <begin position="45"/>
        <end position="65"/>
    </location>
</feature>
<reference evidence="2 3" key="1">
    <citation type="submission" date="2016-05" db="EMBL/GenBank/DDBJ databases">
        <title>Microbial solvent formation.</title>
        <authorList>
            <person name="Poehlein A."/>
            <person name="Montoya Solano J.D."/>
            <person name="Flitsch S."/>
            <person name="Krabben P."/>
            <person name="Duerre P."/>
            <person name="Daniel R."/>
        </authorList>
    </citation>
    <scope>NUCLEOTIDE SEQUENCE [LARGE SCALE GENOMIC DNA]</scope>
    <source>
        <strain evidence="2 3">DSM 53</strain>
    </source>
</reference>
<accession>A0A1S8S7N6</accession>
<name>A0A1S8S7N6_CLOBE</name>
<comment type="caution">
    <text evidence="2">The sequence shown here is derived from an EMBL/GenBank/DDBJ whole genome shotgun (WGS) entry which is preliminary data.</text>
</comment>
<dbReference type="PROSITE" id="PS51257">
    <property type="entry name" value="PROKAR_LIPOPROTEIN"/>
    <property type="match status" value="1"/>
</dbReference>
<organism evidence="2 3">
    <name type="scientific">Clostridium beijerinckii</name>
    <name type="common">Clostridium MP</name>
    <dbReference type="NCBI Taxonomy" id="1520"/>
    <lineage>
        <taxon>Bacteria</taxon>
        <taxon>Bacillati</taxon>
        <taxon>Bacillota</taxon>
        <taxon>Clostridia</taxon>
        <taxon>Eubacteriales</taxon>
        <taxon>Clostridiaceae</taxon>
        <taxon>Clostridium</taxon>
    </lineage>
</organism>
<dbReference type="AlphaFoldDB" id="A0A1S8S7N6"/>
<sequence length="212" mass="24257">MKLNVFSFVVELIWPLLIESIRFATLALTLIGCGKNSTDTVNTKGDSKESLSEEVNKEDNSKNKNDIAFKENETGQRIEEQRISFIYPLNWVKKTVQGQSTYFLDEKGTNVNLVVESMNGLSEEDYNKASDIDVKTNLGVNSIAVREQEFNNKKARVTYFVQKSQWTDIPTYQVTFLNNGKSYIFTISAVKNISDENMKSFENMLNTVEFQR</sequence>
<dbReference type="Proteomes" id="UP000190973">
    <property type="component" value="Unassembled WGS sequence"/>
</dbReference>
<evidence type="ECO:0000256" key="1">
    <source>
        <dbReference type="SAM" id="MobiDB-lite"/>
    </source>
</evidence>
<evidence type="ECO:0000313" key="2">
    <source>
        <dbReference type="EMBL" id="OOM61500.1"/>
    </source>
</evidence>
<evidence type="ECO:0000313" key="3">
    <source>
        <dbReference type="Proteomes" id="UP000190973"/>
    </source>
</evidence>